<evidence type="ECO:0000313" key="4">
    <source>
        <dbReference type="EMBL" id="CAH0112062.1"/>
    </source>
</evidence>
<feature type="signal peptide" evidence="3">
    <location>
        <begin position="1"/>
        <end position="23"/>
    </location>
</feature>
<keyword evidence="3" id="KW-0732">Signal</keyword>
<evidence type="ECO:0008006" key="6">
    <source>
        <dbReference type="Google" id="ProtNLM"/>
    </source>
</evidence>
<dbReference type="Gene3D" id="2.60.40.10">
    <property type="entry name" value="Immunoglobulins"/>
    <property type="match status" value="1"/>
</dbReference>
<sequence length="214" mass="23676">MKSQMRLATMVLLSMSLTSWCHAANENMTSYRPFRVDANEEIALPCWELLDASHLVIWITPTETVIGPFDQGNWGKYAINDVGSLVVNNTVKSDNGIYKCISKSPNGPYVTTKTELEVLDVSYIPEVDDWQKNLTRGLIAAASTAAFFIAACGFSYFNWDERHPKRRNSSSSMNRQIRPSSSTSATSDPSSLIELKGLDNPALSIDTNEIDSGL</sequence>
<name>A0A8J2WUH6_9CRUS</name>
<accession>A0A8J2WUH6</accession>
<evidence type="ECO:0000256" key="1">
    <source>
        <dbReference type="SAM" id="MobiDB-lite"/>
    </source>
</evidence>
<feature type="compositionally biased region" description="Polar residues" evidence="1">
    <location>
        <begin position="169"/>
        <end position="178"/>
    </location>
</feature>
<dbReference type="InterPro" id="IPR036179">
    <property type="entry name" value="Ig-like_dom_sf"/>
</dbReference>
<keyword evidence="2" id="KW-1133">Transmembrane helix</keyword>
<proteinExistence type="predicted"/>
<evidence type="ECO:0000256" key="3">
    <source>
        <dbReference type="SAM" id="SignalP"/>
    </source>
</evidence>
<organism evidence="4 5">
    <name type="scientific">Daphnia galeata</name>
    <dbReference type="NCBI Taxonomy" id="27404"/>
    <lineage>
        <taxon>Eukaryota</taxon>
        <taxon>Metazoa</taxon>
        <taxon>Ecdysozoa</taxon>
        <taxon>Arthropoda</taxon>
        <taxon>Crustacea</taxon>
        <taxon>Branchiopoda</taxon>
        <taxon>Diplostraca</taxon>
        <taxon>Cladocera</taxon>
        <taxon>Anomopoda</taxon>
        <taxon>Daphniidae</taxon>
        <taxon>Daphnia</taxon>
    </lineage>
</organism>
<dbReference type="InterPro" id="IPR013783">
    <property type="entry name" value="Ig-like_fold"/>
</dbReference>
<dbReference type="Proteomes" id="UP000789390">
    <property type="component" value="Unassembled WGS sequence"/>
</dbReference>
<keyword evidence="2" id="KW-0472">Membrane</keyword>
<gene>
    <name evidence="4" type="ORF">DGAL_LOCUS15773</name>
</gene>
<feature type="transmembrane region" description="Helical" evidence="2">
    <location>
        <begin position="138"/>
        <end position="159"/>
    </location>
</feature>
<keyword evidence="5" id="KW-1185">Reference proteome</keyword>
<feature type="compositionally biased region" description="Low complexity" evidence="1">
    <location>
        <begin position="179"/>
        <end position="191"/>
    </location>
</feature>
<comment type="caution">
    <text evidence="4">The sequence shown here is derived from an EMBL/GenBank/DDBJ whole genome shotgun (WGS) entry which is preliminary data.</text>
</comment>
<protein>
    <recommendedName>
        <fullName evidence="6">Ig-like domain-containing protein</fullName>
    </recommendedName>
</protein>
<evidence type="ECO:0000313" key="5">
    <source>
        <dbReference type="Proteomes" id="UP000789390"/>
    </source>
</evidence>
<dbReference type="OrthoDB" id="6357982at2759"/>
<dbReference type="EMBL" id="CAKKLH010000321">
    <property type="protein sequence ID" value="CAH0112062.1"/>
    <property type="molecule type" value="Genomic_DNA"/>
</dbReference>
<dbReference type="SUPFAM" id="SSF48726">
    <property type="entry name" value="Immunoglobulin"/>
    <property type="match status" value="1"/>
</dbReference>
<keyword evidence="2" id="KW-0812">Transmembrane</keyword>
<reference evidence="4" key="1">
    <citation type="submission" date="2021-11" db="EMBL/GenBank/DDBJ databases">
        <authorList>
            <person name="Schell T."/>
        </authorList>
    </citation>
    <scope>NUCLEOTIDE SEQUENCE</scope>
    <source>
        <strain evidence="4">M5</strain>
    </source>
</reference>
<dbReference type="AlphaFoldDB" id="A0A8J2WUH6"/>
<feature type="chain" id="PRO_5035188392" description="Ig-like domain-containing protein" evidence="3">
    <location>
        <begin position="24"/>
        <end position="214"/>
    </location>
</feature>
<evidence type="ECO:0000256" key="2">
    <source>
        <dbReference type="SAM" id="Phobius"/>
    </source>
</evidence>
<feature type="region of interest" description="Disordered" evidence="1">
    <location>
        <begin position="164"/>
        <end position="194"/>
    </location>
</feature>